<sequence length="156" mass="17169">MEDASPPPSRSRYEHIALWRRSLHRPCPISSHGGGRTCELLQPATRGRKSGLHSQRAVTSSIFTTSSYNIINNKLLEDSYGNSVRSAFYFVVTGVKFTFCPYESSPDKEPALVSHAHQSVAPPTCHRVLFPFKDQYHPLTGSTGARLPGGLDPMGV</sequence>
<accession>A0A9N7W595</accession>
<dbReference type="EMBL" id="CADEAL010004496">
    <property type="protein sequence ID" value="CAB1460826.1"/>
    <property type="molecule type" value="Genomic_DNA"/>
</dbReference>
<evidence type="ECO:0000313" key="1">
    <source>
        <dbReference type="EMBL" id="CAB1460826.1"/>
    </source>
</evidence>
<evidence type="ECO:0000313" key="2">
    <source>
        <dbReference type="Proteomes" id="UP001153269"/>
    </source>
</evidence>
<name>A0A9N7W595_PLEPL</name>
<dbReference type="Proteomes" id="UP001153269">
    <property type="component" value="Unassembled WGS sequence"/>
</dbReference>
<reference evidence="1" key="1">
    <citation type="submission" date="2020-03" db="EMBL/GenBank/DDBJ databases">
        <authorList>
            <person name="Weist P."/>
        </authorList>
    </citation>
    <scope>NUCLEOTIDE SEQUENCE</scope>
</reference>
<keyword evidence="2" id="KW-1185">Reference proteome</keyword>
<organism evidence="1 2">
    <name type="scientific">Pleuronectes platessa</name>
    <name type="common">European plaice</name>
    <dbReference type="NCBI Taxonomy" id="8262"/>
    <lineage>
        <taxon>Eukaryota</taxon>
        <taxon>Metazoa</taxon>
        <taxon>Chordata</taxon>
        <taxon>Craniata</taxon>
        <taxon>Vertebrata</taxon>
        <taxon>Euteleostomi</taxon>
        <taxon>Actinopterygii</taxon>
        <taxon>Neopterygii</taxon>
        <taxon>Teleostei</taxon>
        <taxon>Neoteleostei</taxon>
        <taxon>Acanthomorphata</taxon>
        <taxon>Carangaria</taxon>
        <taxon>Pleuronectiformes</taxon>
        <taxon>Pleuronectoidei</taxon>
        <taxon>Pleuronectidae</taxon>
        <taxon>Pleuronectes</taxon>
    </lineage>
</organism>
<dbReference type="AlphaFoldDB" id="A0A9N7W595"/>
<proteinExistence type="predicted"/>
<protein>
    <submittedName>
        <fullName evidence="1">Uncharacterized protein</fullName>
    </submittedName>
</protein>
<comment type="caution">
    <text evidence="1">The sequence shown here is derived from an EMBL/GenBank/DDBJ whole genome shotgun (WGS) entry which is preliminary data.</text>
</comment>
<gene>
    <name evidence="1" type="ORF">PLEPLA_LOCUS48699</name>
</gene>